<dbReference type="GO" id="GO:0010436">
    <property type="term" value="F:carotenoid dioxygenase activity"/>
    <property type="evidence" value="ECO:0007669"/>
    <property type="project" value="TreeGrafter"/>
</dbReference>
<dbReference type="PANTHER" id="PTHR10543">
    <property type="entry name" value="BETA-CAROTENE DIOXYGENASE"/>
    <property type="match status" value="1"/>
</dbReference>
<sequence>MPEPYNNWPNDAGFDLDVTDDQREPVEAKITGTIPPYVAGVLYRTGPGGYRVPTDKGTTFELDHWFDGFTQNHRFEIIPATSTSPARVLYNSRMATDPLIQKIRREGKMDAYSFANKRDPCTGFFRKVMSVFFPPTSNYDEKNTGVTFSVNPPGMHDTVGVSPKHKEKDGHGIARLWTKTDAQHFLEIDSQTLEPIGYADQDVLHPDLKGPHSAAHAKSDPVTGDVFNYNLDTGKVATYRVFRVNASSGTTDIIATITDAPPAYLHSSLLTENFYILCVWNSELAWGGAKMLWDRNVLDVIQPDEKRGATWYVVDRRHGKGVVAKFHSGPFFSFHPFNAWEEPSKTKAGEVDIVADLPIYPNTDILKRLYYNTLKSTSPDALKWTGAAREGTLALLRRYRLPSVPVVSPAFDSPSTEALSAGTQEAIVEWTAPSDKSCDLPTLNPRYVCKPARYVYGVNDRGQSTFYDGLVKFDTHTQEAVYWSAQAQSAGEAVFVPNPDGTEEDDGALLTVVLDGFTGKSYLAVLDARDMTEVARASLETAVGFGFHGAYVAGKTGTAVDI</sequence>
<dbReference type="GO" id="GO:0046872">
    <property type="term" value="F:metal ion binding"/>
    <property type="evidence" value="ECO:0007669"/>
    <property type="project" value="UniProtKB-KW"/>
</dbReference>
<organism evidence="6 7">
    <name type="scientific">Coniophora puteana (strain RWD-64-598)</name>
    <name type="common">Brown rot fungus</name>
    <dbReference type="NCBI Taxonomy" id="741705"/>
    <lineage>
        <taxon>Eukaryota</taxon>
        <taxon>Fungi</taxon>
        <taxon>Dikarya</taxon>
        <taxon>Basidiomycota</taxon>
        <taxon>Agaricomycotina</taxon>
        <taxon>Agaricomycetes</taxon>
        <taxon>Agaricomycetidae</taxon>
        <taxon>Boletales</taxon>
        <taxon>Coniophorineae</taxon>
        <taxon>Coniophoraceae</taxon>
        <taxon>Coniophora</taxon>
    </lineage>
</organism>
<dbReference type="RefSeq" id="XP_007775147.1">
    <property type="nucleotide sequence ID" value="XM_007776957.1"/>
</dbReference>
<dbReference type="PANTHER" id="PTHR10543:SF24">
    <property type="entry name" value="CAROTENOID ISOMEROOXYGENASE"/>
    <property type="match status" value="1"/>
</dbReference>
<reference evidence="7" key="1">
    <citation type="journal article" date="2012" name="Science">
        <title>The Paleozoic origin of enzymatic lignin decomposition reconstructed from 31 fungal genomes.</title>
        <authorList>
            <person name="Floudas D."/>
            <person name="Binder M."/>
            <person name="Riley R."/>
            <person name="Barry K."/>
            <person name="Blanchette R.A."/>
            <person name="Henrissat B."/>
            <person name="Martinez A.T."/>
            <person name="Otillar R."/>
            <person name="Spatafora J.W."/>
            <person name="Yadav J.S."/>
            <person name="Aerts A."/>
            <person name="Benoit I."/>
            <person name="Boyd A."/>
            <person name="Carlson A."/>
            <person name="Copeland A."/>
            <person name="Coutinho P.M."/>
            <person name="de Vries R.P."/>
            <person name="Ferreira P."/>
            <person name="Findley K."/>
            <person name="Foster B."/>
            <person name="Gaskell J."/>
            <person name="Glotzer D."/>
            <person name="Gorecki P."/>
            <person name="Heitman J."/>
            <person name="Hesse C."/>
            <person name="Hori C."/>
            <person name="Igarashi K."/>
            <person name="Jurgens J.A."/>
            <person name="Kallen N."/>
            <person name="Kersten P."/>
            <person name="Kohler A."/>
            <person name="Kuees U."/>
            <person name="Kumar T.K.A."/>
            <person name="Kuo A."/>
            <person name="LaButti K."/>
            <person name="Larrondo L.F."/>
            <person name="Lindquist E."/>
            <person name="Ling A."/>
            <person name="Lombard V."/>
            <person name="Lucas S."/>
            <person name="Lundell T."/>
            <person name="Martin R."/>
            <person name="McLaughlin D.J."/>
            <person name="Morgenstern I."/>
            <person name="Morin E."/>
            <person name="Murat C."/>
            <person name="Nagy L.G."/>
            <person name="Nolan M."/>
            <person name="Ohm R.A."/>
            <person name="Patyshakuliyeva A."/>
            <person name="Rokas A."/>
            <person name="Ruiz-Duenas F.J."/>
            <person name="Sabat G."/>
            <person name="Salamov A."/>
            <person name="Samejima M."/>
            <person name="Schmutz J."/>
            <person name="Slot J.C."/>
            <person name="St John F."/>
            <person name="Stenlid J."/>
            <person name="Sun H."/>
            <person name="Sun S."/>
            <person name="Syed K."/>
            <person name="Tsang A."/>
            <person name="Wiebenga A."/>
            <person name="Young D."/>
            <person name="Pisabarro A."/>
            <person name="Eastwood D.C."/>
            <person name="Martin F."/>
            <person name="Cullen D."/>
            <person name="Grigoriev I.V."/>
            <person name="Hibbett D.S."/>
        </authorList>
    </citation>
    <scope>NUCLEOTIDE SEQUENCE [LARGE SCALE GENOMIC DNA]</scope>
    <source>
        <strain evidence="7">RWD-64-598 SS2</strain>
    </source>
</reference>
<feature type="binding site" evidence="5">
    <location>
        <position position="216"/>
    </location>
    <ligand>
        <name>Fe cation</name>
        <dbReference type="ChEBI" id="CHEBI:24875"/>
        <note>catalytic</note>
    </ligand>
</feature>
<comment type="similarity">
    <text evidence="1">Belongs to the carotenoid oxygenase family.</text>
</comment>
<dbReference type="InterPro" id="IPR004294">
    <property type="entry name" value="Carotenoid_Oase"/>
</dbReference>
<dbReference type="OMA" id="SCMAFHR"/>
<feature type="binding site" evidence="5">
    <location>
        <position position="548"/>
    </location>
    <ligand>
        <name>Fe cation</name>
        <dbReference type="ChEBI" id="CHEBI:24875"/>
        <note>catalytic</note>
    </ligand>
</feature>
<evidence type="ECO:0000256" key="1">
    <source>
        <dbReference type="ARBA" id="ARBA00006787"/>
    </source>
</evidence>
<dbReference type="KEGG" id="cput:CONPUDRAFT_113014"/>
<dbReference type="GO" id="GO:0016121">
    <property type="term" value="P:carotene catabolic process"/>
    <property type="evidence" value="ECO:0007669"/>
    <property type="project" value="TreeGrafter"/>
</dbReference>
<gene>
    <name evidence="6" type="ORF">CONPUDRAFT_113014</name>
</gene>
<feature type="binding site" evidence="5">
    <location>
        <position position="335"/>
    </location>
    <ligand>
        <name>Fe cation</name>
        <dbReference type="ChEBI" id="CHEBI:24875"/>
        <note>catalytic</note>
    </ligand>
</feature>
<protein>
    <submittedName>
        <fullName evidence="6">Carotenoid cleavage dioxygenase</fullName>
    </submittedName>
</protein>
<dbReference type="EMBL" id="JH711591">
    <property type="protein sequence ID" value="EIW74527.1"/>
    <property type="molecule type" value="Genomic_DNA"/>
</dbReference>
<comment type="cofactor">
    <cofactor evidence="5">
        <name>Fe(2+)</name>
        <dbReference type="ChEBI" id="CHEBI:29033"/>
    </cofactor>
    <text evidence="5">Binds 1 Fe(2+) ion per subunit.</text>
</comment>
<evidence type="ECO:0000256" key="4">
    <source>
        <dbReference type="ARBA" id="ARBA00023004"/>
    </source>
</evidence>
<name>R7SFL1_CONPW</name>
<keyword evidence="2 5" id="KW-0479">Metal-binding</keyword>
<dbReference type="Proteomes" id="UP000053558">
    <property type="component" value="Unassembled WGS sequence"/>
</dbReference>
<keyword evidence="7" id="KW-1185">Reference proteome</keyword>
<keyword evidence="6" id="KW-0223">Dioxygenase</keyword>
<proteinExistence type="inferred from homology"/>
<keyword evidence="4 5" id="KW-0408">Iron</keyword>
<keyword evidence="3" id="KW-0560">Oxidoreductase</keyword>
<evidence type="ECO:0000313" key="6">
    <source>
        <dbReference type="EMBL" id="EIW74527.1"/>
    </source>
</evidence>
<dbReference type="Pfam" id="PF03055">
    <property type="entry name" value="RPE65"/>
    <property type="match status" value="1"/>
</dbReference>
<feature type="binding site" evidence="5">
    <location>
        <position position="266"/>
    </location>
    <ligand>
        <name>Fe cation</name>
        <dbReference type="ChEBI" id="CHEBI:24875"/>
        <note>catalytic</note>
    </ligand>
</feature>
<dbReference type="GeneID" id="19198980"/>
<evidence type="ECO:0000256" key="5">
    <source>
        <dbReference type="PIRSR" id="PIRSR604294-1"/>
    </source>
</evidence>
<dbReference type="eggNOG" id="KOG1285">
    <property type="taxonomic scope" value="Eukaryota"/>
</dbReference>
<dbReference type="OrthoDB" id="407010at2759"/>
<dbReference type="AlphaFoldDB" id="R7SFL1"/>
<evidence type="ECO:0000313" key="7">
    <source>
        <dbReference type="Proteomes" id="UP000053558"/>
    </source>
</evidence>
<evidence type="ECO:0000256" key="2">
    <source>
        <dbReference type="ARBA" id="ARBA00022723"/>
    </source>
</evidence>
<evidence type="ECO:0000256" key="3">
    <source>
        <dbReference type="ARBA" id="ARBA00023002"/>
    </source>
</evidence>
<accession>R7SFL1</accession>